<evidence type="ECO:0000256" key="13">
    <source>
        <dbReference type="ARBA" id="ARBA00023239"/>
    </source>
</evidence>
<feature type="domain" description="RNase T2-like C-terminal" evidence="19">
    <location>
        <begin position="291"/>
        <end position="404"/>
    </location>
</feature>
<evidence type="ECO:0000256" key="5">
    <source>
        <dbReference type="ARBA" id="ARBA00022490"/>
    </source>
</evidence>
<feature type="signal peptide" evidence="18">
    <location>
        <begin position="1"/>
        <end position="27"/>
    </location>
</feature>
<evidence type="ECO:0000256" key="2">
    <source>
        <dbReference type="ARBA" id="ARBA00004496"/>
    </source>
</evidence>
<dbReference type="Proteomes" id="UP001152300">
    <property type="component" value="Unassembled WGS sequence"/>
</dbReference>
<dbReference type="GO" id="GO:0005576">
    <property type="term" value="C:extracellular region"/>
    <property type="evidence" value="ECO:0007669"/>
    <property type="project" value="TreeGrafter"/>
</dbReference>
<evidence type="ECO:0000256" key="1">
    <source>
        <dbReference type="ARBA" id="ARBA00004410"/>
    </source>
</evidence>
<evidence type="ECO:0000256" key="17">
    <source>
        <dbReference type="RuleBase" id="RU004328"/>
    </source>
</evidence>
<dbReference type="EMBL" id="JAPEIS010000007">
    <property type="protein sequence ID" value="KAJ8064370.1"/>
    <property type="molecule type" value="Genomic_DNA"/>
</dbReference>
<dbReference type="GO" id="GO:0003723">
    <property type="term" value="F:RNA binding"/>
    <property type="evidence" value="ECO:0007669"/>
    <property type="project" value="InterPro"/>
</dbReference>
<dbReference type="AlphaFoldDB" id="A0A9X0AKA9"/>
<keyword evidence="12" id="KW-0325">Glycoprotein</keyword>
<proteinExistence type="inferred from homology"/>
<comment type="similarity">
    <text evidence="3 17">Belongs to the RNase T2 family.</text>
</comment>
<dbReference type="InterPro" id="IPR018188">
    <property type="entry name" value="RNase_T2_His_AS_1"/>
</dbReference>
<sequence>MNPCATMISSISKVLLPFVLLAPATHAASLAATPLVCSSPALSCSGSSTNTCCFNTPGGQMVQTQFWDADPSTGPSDSWTIHGLWPDHCDGTYDSNCDTSRAYSSITNILSAAGQTSLLSYMNTYWVSDDSTNEVFWEHEWSKHGTCISTLDPSCYSSYTTGAEVVDFFNVAVDLFKILPTYTWLANAGIVPSNTKTYTSAQIQAALTAGFGYPATIQCSSSSLNAVWYSFEVRGSVATGTFVPISPVGQSGSCPSTGIKYGVKSDAASGGGGSGSGTPTTTATAPAGTGSFSGTGYLQAYVGGSNNGCLIGAGTWYTTGTCATYTATASGSGFTLKSSKGACGISGGTFSCGSGVSSTVFGSSGGYLTYGGSSTFYATSTPSGSTQATVYTSGQSVSVEFAWQSR</sequence>
<dbReference type="InterPro" id="IPR033697">
    <property type="entry name" value="Ribonuclease_T2_eukaryotic"/>
</dbReference>
<feature type="active site" evidence="16">
    <location>
        <position position="144"/>
    </location>
</feature>
<dbReference type="CDD" id="cd01061">
    <property type="entry name" value="RNase_T2_euk"/>
    <property type="match status" value="1"/>
</dbReference>
<dbReference type="FunFam" id="3.90.730.10:FF:000004">
    <property type="entry name" value="Ribonuclease T2-like"/>
    <property type="match status" value="1"/>
</dbReference>
<name>A0A9X0AKA9_9HELO</name>
<keyword evidence="5" id="KW-0963">Cytoplasm</keyword>
<dbReference type="GO" id="GO:0016787">
    <property type="term" value="F:hydrolase activity"/>
    <property type="evidence" value="ECO:0007669"/>
    <property type="project" value="UniProtKB-KW"/>
</dbReference>
<gene>
    <name evidence="20" type="ORF">OCU04_006714</name>
</gene>
<keyword evidence="21" id="KW-1185">Reference proteome</keyword>
<evidence type="ECO:0000256" key="9">
    <source>
        <dbReference type="ARBA" id="ARBA00022759"/>
    </source>
</evidence>
<evidence type="ECO:0000256" key="7">
    <source>
        <dbReference type="ARBA" id="ARBA00022722"/>
    </source>
</evidence>
<keyword evidence="7" id="KW-0540">Nuclease</keyword>
<dbReference type="GO" id="GO:0005775">
    <property type="term" value="C:vacuolar lumen"/>
    <property type="evidence" value="ECO:0007669"/>
    <property type="project" value="UniProtKB-SubCell"/>
</dbReference>
<keyword evidence="9" id="KW-0255">Endonuclease</keyword>
<dbReference type="InterPro" id="IPR001568">
    <property type="entry name" value="RNase_T2-like"/>
</dbReference>
<dbReference type="InterPro" id="IPR036430">
    <property type="entry name" value="RNase_T2-like_sf"/>
</dbReference>
<reference evidence="20" key="1">
    <citation type="submission" date="2022-11" db="EMBL/GenBank/DDBJ databases">
        <title>Genome Resource of Sclerotinia nivalis Strain SnTB1, a Plant Pathogen Isolated from American Ginseng.</title>
        <authorList>
            <person name="Fan S."/>
        </authorList>
    </citation>
    <scope>NUCLEOTIDE SEQUENCE</scope>
    <source>
        <strain evidence="20">SnTB1</strain>
    </source>
</reference>
<dbReference type="PANTHER" id="PTHR11240">
    <property type="entry name" value="RIBONUCLEASE T2"/>
    <property type="match status" value="1"/>
</dbReference>
<keyword evidence="6" id="KW-0926">Vacuole</keyword>
<feature type="active site" evidence="16">
    <location>
        <position position="82"/>
    </location>
</feature>
<organism evidence="20 21">
    <name type="scientific">Sclerotinia nivalis</name>
    <dbReference type="NCBI Taxonomy" id="352851"/>
    <lineage>
        <taxon>Eukaryota</taxon>
        <taxon>Fungi</taxon>
        <taxon>Dikarya</taxon>
        <taxon>Ascomycota</taxon>
        <taxon>Pezizomycotina</taxon>
        <taxon>Leotiomycetes</taxon>
        <taxon>Helotiales</taxon>
        <taxon>Sclerotiniaceae</taxon>
        <taxon>Sclerotinia</taxon>
    </lineage>
</organism>
<dbReference type="GO" id="GO:0033897">
    <property type="term" value="F:ribonuclease T2 activity"/>
    <property type="evidence" value="ECO:0007669"/>
    <property type="project" value="UniProtKB-EC"/>
</dbReference>
<comment type="function">
    <text evidence="14">Rnase which modulates cell survival under stress conditions. Released from the vacuole to the cytoplasm during stress to promote tRNA and rRNA cleavage and to activate separately a downstream pathway that promotes cell death. Involved in cell size, vacuolar morphology and growth at high temperatures and high salt concentration.</text>
</comment>
<evidence type="ECO:0000256" key="12">
    <source>
        <dbReference type="ARBA" id="ARBA00023180"/>
    </source>
</evidence>
<dbReference type="PROSITE" id="PS00531">
    <property type="entry name" value="RNASE_T2_2"/>
    <property type="match status" value="1"/>
</dbReference>
<comment type="caution">
    <text evidence="20">The sequence shown here is derived from an EMBL/GenBank/DDBJ whole genome shotgun (WGS) entry which is preliminary data.</text>
</comment>
<dbReference type="Pfam" id="PF00445">
    <property type="entry name" value="Ribonuclease_T2"/>
    <property type="match status" value="1"/>
</dbReference>
<dbReference type="InterPro" id="IPR033130">
    <property type="entry name" value="RNase_T2_His_AS_2"/>
</dbReference>
<evidence type="ECO:0000256" key="10">
    <source>
        <dbReference type="ARBA" id="ARBA00022801"/>
    </source>
</evidence>
<dbReference type="Pfam" id="PF25488">
    <property type="entry name" value="RNaseT2L_C"/>
    <property type="match status" value="1"/>
</dbReference>
<keyword evidence="8 18" id="KW-0732">Signal</keyword>
<evidence type="ECO:0000256" key="4">
    <source>
        <dbReference type="ARBA" id="ARBA00012571"/>
    </source>
</evidence>
<dbReference type="EC" id="4.6.1.19" evidence="4"/>
<feature type="chain" id="PRO_5040951197" description="Ribonuclease T2-like" evidence="18">
    <location>
        <begin position="28"/>
        <end position="406"/>
    </location>
</feature>
<evidence type="ECO:0000259" key="19">
    <source>
        <dbReference type="Pfam" id="PF25488"/>
    </source>
</evidence>
<evidence type="ECO:0000313" key="20">
    <source>
        <dbReference type="EMBL" id="KAJ8064370.1"/>
    </source>
</evidence>
<dbReference type="SUPFAM" id="SSF55895">
    <property type="entry name" value="Ribonuclease Rh-like"/>
    <property type="match status" value="1"/>
</dbReference>
<evidence type="ECO:0000256" key="11">
    <source>
        <dbReference type="ARBA" id="ARBA00023157"/>
    </source>
</evidence>
<evidence type="ECO:0000256" key="14">
    <source>
        <dbReference type="ARBA" id="ARBA00025494"/>
    </source>
</evidence>
<evidence type="ECO:0000256" key="8">
    <source>
        <dbReference type="ARBA" id="ARBA00022729"/>
    </source>
</evidence>
<feature type="active site" evidence="16">
    <location>
        <position position="140"/>
    </location>
</feature>
<accession>A0A9X0AKA9</accession>
<dbReference type="OrthoDB" id="435754at2759"/>
<dbReference type="PROSITE" id="PS00530">
    <property type="entry name" value="RNASE_T2_1"/>
    <property type="match status" value="1"/>
</dbReference>
<evidence type="ECO:0000313" key="21">
    <source>
        <dbReference type="Proteomes" id="UP001152300"/>
    </source>
</evidence>
<protein>
    <recommendedName>
        <fullName evidence="15">Ribonuclease T2-like</fullName>
        <ecNumber evidence="4">4.6.1.19</ecNumber>
    </recommendedName>
</protein>
<evidence type="ECO:0000256" key="15">
    <source>
        <dbReference type="ARBA" id="ARBA00071169"/>
    </source>
</evidence>
<keyword evidence="13" id="KW-0456">Lyase</keyword>
<evidence type="ECO:0000256" key="16">
    <source>
        <dbReference type="PIRSR" id="PIRSR633697-1"/>
    </source>
</evidence>
<dbReference type="GO" id="GO:0006401">
    <property type="term" value="P:RNA catabolic process"/>
    <property type="evidence" value="ECO:0007669"/>
    <property type="project" value="TreeGrafter"/>
</dbReference>
<evidence type="ECO:0000256" key="18">
    <source>
        <dbReference type="SAM" id="SignalP"/>
    </source>
</evidence>
<dbReference type="PANTHER" id="PTHR11240:SF22">
    <property type="entry name" value="RIBONUCLEASE T2"/>
    <property type="match status" value="1"/>
</dbReference>
<evidence type="ECO:0000256" key="3">
    <source>
        <dbReference type="ARBA" id="ARBA00007469"/>
    </source>
</evidence>
<dbReference type="InterPro" id="IPR057328">
    <property type="entry name" value="RNaseT2L_C"/>
</dbReference>
<evidence type="ECO:0000256" key="6">
    <source>
        <dbReference type="ARBA" id="ARBA00022554"/>
    </source>
</evidence>
<keyword evidence="10" id="KW-0378">Hydrolase</keyword>
<dbReference type="Gene3D" id="3.90.730.10">
    <property type="entry name" value="Ribonuclease T2-like"/>
    <property type="match status" value="1"/>
</dbReference>
<keyword evidence="11" id="KW-1015">Disulfide bond</keyword>
<comment type="subcellular location">
    <subcellularLocation>
        <location evidence="2">Cytoplasm</location>
    </subcellularLocation>
    <subcellularLocation>
        <location evidence="1">Vacuole lumen</location>
    </subcellularLocation>
</comment>